<evidence type="ECO:0000313" key="2">
    <source>
        <dbReference type="Proteomes" id="UP001409291"/>
    </source>
</evidence>
<dbReference type="InterPro" id="IPR007709">
    <property type="entry name" value="N-FG_amidohydro"/>
</dbReference>
<gene>
    <name evidence="1" type="ORF">ABE541_18585</name>
</gene>
<dbReference type="Gene3D" id="3.40.630.40">
    <property type="entry name" value="Zn-dependent exopeptidases"/>
    <property type="match status" value="1"/>
</dbReference>
<dbReference type="Pfam" id="PF05013">
    <property type="entry name" value="FGase"/>
    <property type="match status" value="1"/>
</dbReference>
<keyword evidence="2" id="KW-1185">Reference proteome</keyword>
<name>A0ABV0BXI3_9SPHI</name>
<proteinExistence type="predicted"/>
<sequence>MEIEYVLEEKGGPVLALAIHDGHQIAPQLSPIMSLSESERLREEDPYTGMLTDLDTNRLIIKTSRFQVDLNRPIQDSVYLRPDQAWGLNVWKQPPTKTILAQLKQSYHYIQKVLSGMIEKSIQQNGYFIIYDIHSYNAKRSGPDETVDTYANPEINIGTINNKGIWRPLIDSFVKYLKEHNINENQIDVRENVKFSGGYLSKWVTSKYGQKGCVLSIEFRKDFMNEWTGTPNLDHIESLKKLLRSSVSYIKNSYQSHYGSK</sequence>
<dbReference type="EMBL" id="JBDJNQ010000009">
    <property type="protein sequence ID" value="MEN5379279.1"/>
    <property type="molecule type" value="Genomic_DNA"/>
</dbReference>
<protein>
    <submittedName>
        <fullName evidence="1">N-formylglutamate amidohydrolase</fullName>
    </submittedName>
</protein>
<dbReference type="RefSeq" id="WP_021191141.1">
    <property type="nucleotide sequence ID" value="NZ_JAOQNK010000001.1"/>
</dbReference>
<accession>A0ABV0BXI3</accession>
<evidence type="ECO:0000313" key="1">
    <source>
        <dbReference type="EMBL" id="MEN5379279.1"/>
    </source>
</evidence>
<dbReference type="SUPFAM" id="SSF53187">
    <property type="entry name" value="Zn-dependent exopeptidases"/>
    <property type="match status" value="1"/>
</dbReference>
<dbReference type="Proteomes" id="UP001409291">
    <property type="component" value="Unassembled WGS sequence"/>
</dbReference>
<organism evidence="1 2">
    <name type="scientific">Sphingobacterium kitahiroshimense</name>
    <dbReference type="NCBI Taxonomy" id="470446"/>
    <lineage>
        <taxon>Bacteria</taxon>
        <taxon>Pseudomonadati</taxon>
        <taxon>Bacteroidota</taxon>
        <taxon>Sphingobacteriia</taxon>
        <taxon>Sphingobacteriales</taxon>
        <taxon>Sphingobacteriaceae</taxon>
        <taxon>Sphingobacterium</taxon>
    </lineage>
</organism>
<comment type="caution">
    <text evidence="1">The sequence shown here is derived from an EMBL/GenBank/DDBJ whole genome shotgun (WGS) entry which is preliminary data.</text>
</comment>
<reference evidence="1 2" key="1">
    <citation type="submission" date="2024-04" db="EMBL/GenBank/DDBJ databases">
        <title>WGS of bacteria from Torrens River.</title>
        <authorList>
            <person name="Wyrsch E.R."/>
            <person name="Drigo B."/>
        </authorList>
    </citation>
    <scope>NUCLEOTIDE SEQUENCE [LARGE SCALE GENOMIC DNA]</scope>
    <source>
        <strain evidence="1 2">TWI391</strain>
    </source>
</reference>